<reference evidence="3" key="1">
    <citation type="journal article" date="2008" name="J. Bacteriol.">
        <title>Genome sequence of the streptomycin-producing microorganism Streptomyces griseus IFO 13350.</title>
        <authorList>
            <person name="Ohnishi Y."/>
            <person name="Ishikawa J."/>
            <person name="Hara H."/>
            <person name="Suzuki H."/>
            <person name="Ikenoya M."/>
            <person name="Ikeda H."/>
            <person name="Yamashita A."/>
            <person name="Hattori M."/>
            <person name="Horinouchi S."/>
        </authorList>
    </citation>
    <scope>NUCLEOTIDE SEQUENCE [LARGE SCALE GENOMIC DNA]</scope>
    <source>
        <strain evidence="3">JCM 4626 / NBRC 13350</strain>
    </source>
</reference>
<dbReference type="AlphaFoldDB" id="B1W0S1"/>
<dbReference type="EMBL" id="AP009493">
    <property type="protein sequence ID" value="BAG22331.1"/>
    <property type="molecule type" value="Genomic_DNA"/>
</dbReference>
<dbReference type="Proteomes" id="UP000001685">
    <property type="component" value="Chromosome"/>
</dbReference>
<feature type="domain" description="VOC" evidence="1">
    <location>
        <begin position="141"/>
        <end position="244"/>
    </location>
</feature>
<dbReference type="Pfam" id="PF18029">
    <property type="entry name" value="Glyoxalase_6"/>
    <property type="match status" value="2"/>
</dbReference>
<dbReference type="Gene3D" id="3.10.180.10">
    <property type="entry name" value="2,3-Dihydroxybiphenyl 1,2-Dioxygenase, domain 1"/>
    <property type="match status" value="2"/>
</dbReference>
<dbReference type="InterPro" id="IPR037523">
    <property type="entry name" value="VOC_core"/>
</dbReference>
<dbReference type="SUPFAM" id="SSF54593">
    <property type="entry name" value="Glyoxalase/Bleomycin resistance protein/Dihydroxybiphenyl dioxygenase"/>
    <property type="match status" value="2"/>
</dbReference>
<dbReference type="PROSITE" id="PS51819">
    <property type="entry name" value="VOC"/>
    <property type="match status" value="2"/>
</dbReference>
<dbReference type="InterPro" id="IPR041581">
    <property type="entry name" value="Glyoxalase_6"/>
</dbReference>
<feature type="domain" description="VOC" evidence="1">
    <location>
        <begin position="9"/>
        <end position="126"/>
    </location>
</feature>
<dbReference type="PANTHER" id="PTHR33993">
    <property type="entry name" value="GLYOXALASE-RELATED"/>
    <property type="match status" value="1"/>
</dbReference>
<evidence type="ECO:0000313" key="3">
    <source>
        <dbReference type="Proteomes" id="UP000001685"/>
    </source>
</evidence>
<dbReference type="InterPro" id="IPR029068">
    <property type="entry name" value="Glyas_Bleomycin-R_OHBP_Dase"/>
</dbReference>
<organism evidence="2 3">
    <name type="scientific">Streptomyces griseus subsp. griseus (strain JCM 4626 / CBS 651.72 / NBRC 13350 / KCC S-0626 / ISP 5235)</name>
    <dbReference type="NCBI Taxonomy" id="455632"/>
    <lineage>
        <taxon>Bacteria</taxon>
        <taxon>Bacillati</taxon>
        <taxon>Actinomycetota</taxon>
        <taxon>Actinomycetes</taxon>
        <taxon>Kitasatosporales</taxon>
        <taxon>Streptomycetaceae</taxon>
        <taxon>Streptomyces</taxon>
    </lineage>
</organism>
<dbReference type="CDD" id="cd07247">
    <property type="entry name" value="SgaA_N_like"/>
    <property type="match status" value="1"/>
</dbReference>
<dbReference type="InterPro" id="IPR052164">
    <property type="entry name" value="Anthracycline_SecMetBiosynth"/>
</dbReference>
<accession>B1W0S1</accession>
<evidence type="ECO:0000259" key="1">
    <source>
        <dbReference type="PROSITE" id="PS51819"/>
    </source>
</evidence>
<dbReference type="eggNOG" id="COG3324">
    <property type="taxonomic scope" value="Bacteria"/>
</dbReference>
<dbReference type="PATRIC" id="fig|455632.4.peg.5636"/>
<dbReference type="RefSeq" id="WP_012381354.1">
    <property type="nucleotide sequence ID" value="NC_010572.1"/>
</dbReference>
<sequence length="253" mass="26842">MTRHGPMNEFCWMDLKTRDPAGTAAFFSSVLGWDFAVDEEDWRRAVKISAGGDRIGGVSDLAQPVYPPGTPPHIAFYLAVDDVDHRTALAVTNGAQVVVPPFDAGDQGRIATLIDPVGAALSLWRPRGFAGWPVSAEAEGTPHHAVLACEDPERAREFYTRTTGTPLGRAAFRKAAPAPAGTDAGTAAGSAPRWELALAVHDPDAVADRARAHGPDLVTLTGEGHHRVVRLRSPEGLTFQVQGGGEHVPVPGR</sequence>
<gene>
    <name evidence="2" type="ordered locus">SGR_5502</name>
</gene>
<dbReference type="HOGENOM" id="CLU_069623_2_0_11"/>
<protein>
    <recommendedName>
        <fullName evidence="1">VOC domain-containing protein</fullName>
    </recommendedName>
</protein>
<proteinExistence type="predicted"/>
<dbReference type="KEGG" id="sgr:SGR_5502"/>
<dbReference type="PANTHER" id="PTHR33993:SF14">
    <property type="entry name" value="GB|AAF24581.1"/>
    <property type="match status" value="1"/>
</dbReference>
<name>B1W0S1_STRGG</name>
<evidence type="ECO:0000313" key="2">
    <source>
        <dbReference type="EMBL" id="BAG22331.1"/>
    </source>
</evidence>